<evidence type="ECO:0008006" key="3">
    <source>
        <dbReference type="Google" id="ProtNLM"/>
    </source>
</evidence>
<organism evidence="1 2">
    <name type="scientific">Ancylostoma ceylanicum</name>
    <dbReference type="NCBI Taxonomy" id="53326"/>
    <lineage>
        <taxon>Eukaryota</taxon>
        <taxon>Metazoa</taxon>
        <taxon>Ecdysozoa</taxon>
        <taxon>Nematoda</taxon>
        <taxon>Chromadorea</taxon>
        <taxon>Rhabditida</taxon>
        <taxon>Rhabditina</taxon>
        <taxon>Rhabditomorpha</taxon>
        <taxon>Strongyloidea</taxon>
        <taxon>Ancylostomatidae</taxon>
        <taxon>Ancylostomatinae</taxon>
        <taxon>Ancylostoma</taxon>
    </lineage>
</organism>
<dbReference type="EMBL" id="JARK01001400">
    <property type="protein sequence ID" value="EYC08862.1"/>
    <property type="molecule type" value="Genomic_DNA"/>
</dbReference>
<dbReference type="AlphaFoldDB" id="A0A016U1V7"/>
<comment type="caution">
    <text evidence="1">The sequence shown here is derived from an EMBL/GenBank/DDBJ whole genome shotgun (WGS) entry which is preliminary data.</text>
</comment>
<evidence type="ECO:0000313" key="2">
    <source>
        <dbReference type="Proteomes" id="UP000024635"/>
    </source>
</evidence>
<accession>A0A016U1V7</accession>
<reference evidence="2" key="1">
    <citation type="journal article" date="2015" name="Nat. Genet.">
        <title>The genome and transcriptome of the zoonotic hookworm Ancylostoma ceylanicum identify infection-specific gene families.</title>
        <authorList>
            <person name="Schwarz E.M."/>
            <person name="Hu Y."/>
            <person name="Antoshechkin I."/>
            <person name="Miller M.M."/>
            <person name="Sternberg P.W."/>
            <person name="Aroian R.V."/>
        </authorList>
    </citation>
    <scope>NUCLEOTIDE SEQUENCE</scope>
    <source>
        <strain evidence="2">HY135</strain>
    </source>
</reference>
<dbReference type="OrthoDB" id="5872915at2759"/>
<protein>
    <recommendedName>
        <fullName evidence="3">Mos1 transposase HTH domain-containing protein</fullName>
    </recommendedName>
</protein>
<sequence>MNLKKKVFRTNLLLWYCNCRTAEEAYRFLLDSINDQASSQATCFIRYREFKNGEESLHEDPRIGRLLTQKRSVAVATCETQSNFSVRDKAGPTQTPKLLARFRSCLEYFLMSRAHAARGALTCVLLSSAIDKNLVGSIQ</sequence>
<keyword evidence="2" id="KW-1185">Reference proteome</keyword>
<proteinExistence type="predicted"/>
<name>A0A016U1V7_9BILA</name>
<gene>
    <name evidence="1" type="primary">Acey_s0064.g3573</name>
    <name evidence="1" type="ORF">Y032_0064g3573</name>
</gene>
<evidence type="ECO:0000313" key="1">
    <source>
        <dbReference type="EMBL" id="EYC08862.1"/>
    </source>
</evidence>
<dbReference type="Proteomes" id="UP000024635">
    <property type="component" value="Unassembled WGS sequence"/>
</dbReference>